<comment type="caution">
    <text evidence="2">The sequence shown here is derived from an EMBL/GenBank/DDBJ whole genome shotgun (WGS) entry which is preliminary data.</text>
</comment>
<evidence type="ECO:0000256" key="1">
    <source>
        <dbReference type="SAM" id="Phobius"/>
    </source>
</evidence>
<gene>
    <name evidence="2" type="ORF">E2L03_14975</name>
</gene>
<dbReference type="Proteomes" id="UP000298210">
    <property type="component" value="Unassembled WGS sequence"/>
</dbReference>
<protein>
    <submittedName>
        <fullName evidence="2">Uncharacterized protein</fullName>
    </submittedName>
</protein>
<keyword evidence="1" id="KW-0472">Membrane</keyword>
<sequence length="104" mass="12181">MIDVFAFIIGLAIAFQLITAMLLFILGKNTPFVFLVNKLYEEEPRGIYDRFMNGFYYMFFGMAVVLFRRSTQKHGGIKGRFIFLLEWIGITILLFILVNIPHMF</sequence>
<evidence type="ECO:0000313" key="2">
    <source>
        <dbReference type="EMBL" id="TES48414.1"/>
    </source>
</evidence>
<keyword evidence="1" id="KW-1133">Transmembrane helix</keyword>
<evidence type="ECO:0000313" key="3">
    <source>
        <dbReference type="Proteomes" id="UP000298210"/>
    </source>
</evidence>
<feature type="transmembrane region" description="Helical" evidence="1">
    <location>
        <begin position="47"/>
        <end position="67"/>
    </location>
</feature>
<organism evidence="2 3">
    <name type="scientific">Shouchella lehensis</name>
    <dbReference type="NCBI Taxonomy" id="300825"/>
    <lineage>
        <taxon>Bacteria</taxon>
        <taxon>Bacillati</taxon>
        <taxon>Bacillota</taxon>
        <taxon>Bacilli</taxon>
        <taxon>Bacillales</taxon>
        <taxon>Bacillaceae</taxon>
        <taxon>Shouchella</taxon>
    </lineage>
</organism>
<keyword evidence="1" id="KW-0812">Transmembrane</keyword>
<dbReference type="EMBL" id="SNUX01000003">
    <property type="protein sequence ID" value="TES48414.1"/>
    <property type="molecule type" value="Genomic_DNA"/>
</dbReference>
<dbReference type="RefSeq" id="WP_124742011.1">
    <property type="nucleotide sequence ID" value="NZ_LDIM01000014.1"/>
</dbReference>
<name>A0A4Y7WJK0_9BACI</name>
<feature type="transmembrane region" description="Helical" evidence="1">
    <location>
        <begin position="79"/>
        <end position="100"/>
    </location>
</feature>
<feature type="transmembrane region" description="Helical" evidence="1">
    <location>
        <begin position="7"/>
        <end position="27"/>
    </location>
</feature>
<proteinExistence type="predicted"/>
<dbReference type="AlphaFoldDB" id="A0A4Y7WJK0"/>
<accession>A0A4Y7WJK0</accession>
<reference evidence="2 3" key="1">
    <citation type="submission" date="2019-03" db="EMBL/GenBank/DDBJ databases">
        <authorList>
            <person name="Liu G."/>
        </authorList>
    </citation>
    <scope>NUCLEOTIDE SEQUENCE [LARGE SCALE GENOMIC DNA]</scope>
    <source>
        <strain evidence="2 3">DSM 19099</strain>
    </source>
</reference>